<comment type="caution">
    <text evidence="1">The sequence shown here is derived from an EMBL/GenBank/DDBJ whole genome shotgun (WGS) entry which is preliminary data.</text>
</comment>
<feature type="non-terminal residue" evidence="1">
    <location>
        <position position="61"/>
    </location>
</feature>
<dbReference type="GO" id="GO:0051301">
    <property type="term" value="P:cell division"/>
    <property type="evidence" value="ECO:0007669"/>
    <property type="project" value="UniProtKB-KW"/>
</dbReference>
<name>A0A4U2ZZ16_9BACI</name>
<keyword evidence="1" id="KW-0132">Cell division</keyword>
<dbReference type="AlphaFoldDB" id="A0A4U2ZZ16"/>
<evidence type="ECO:0000313" key="2">
    <source>
        <dbReference type="Proteomes" id="UP000305222"/>
    </source>
</evidence>
<dbReference type="EMBL" id="SZON01003434">
    <property type="protein sequence ID" value="TKI80195.1"/>
    <property type="molecule type" value="Genomic_DNA"/>
</dbReference>
<reference evidence="1 2" key="1">
    <citation type="journal article" date="2019" name="Environ. Microbiol.">
        <title>An active ?-lactamase is a part of an orchestrated cell wall stress resistance network of Bacillus subtilis and related rhizosphere species.</title>
        <authorList>
            <person name="Bucher T."/>
            <person name="Keren-Paz A."/>
            <person name="Hausser J."/>
            <person name="Olender T."/>
            <person name="Cytryn E."/>
            <person name="Kolodkin-Gal I."/>
        </authorList>
    </citation>
    <scope>NUCLEOTIDE SEQUENCE [LARGE SCALE GENOMIC DNA]</scope>
    <source>
        <strain evidence="1 2">I5</strain>
    </source>
</reference>
<protein>
    <submittedName>
        <fullName evidence="1">Cell division protein FtsK</fullName>
    </submittedName>
</protein>
<evidence type="ECO:0000313" key="1">
    <source>
        <dbReference type="EMBL" id="TKI80195.1"/>
    </source>
</evidence>
<keyword evidence="1" id="KW-0131">Cell cycle</keyword>
<gene>
    <name evidence="1" type="ORF">FC699_35160</name>
</gene>
<sequence>MGKEKCFVQKSPYFQRSPRVKVDIPTGDVIIHDPPNIPEEPKFSIETMLLPAMMTVLTLVL</sequence>
<dbReference type="Proteomes" id="UP000305222">
    <property type="component" value="Unassembled WGS sequence"/>
</dbReference>
<accession>A0A4U2ZZ16</accession>
<organism evidence="1 2">
    <name type="scientific">Bacillus wiedmannii</name>
    <dbReference type="NCBI Taxonomy" id="1890302"/>
    <lineage>
        <taxon>Bacteria</taxon>
        <taxon>Bacillati</taxon>
        <taxon>Bacillota</taxon>
        <taxon>Bacilli</taxon>
        <taxon>Bacillales</taxon>
        <taxon>Bacillaceae</taxon>
        <taxon>Bacillus</taxon>
        <taxon>Bacillus cereus group</taxon>
    </lineage>
</organism>
<proteinExistence type="predicted"/>